<evidence type="ECO:0000256" key="1">
    <source>
        <dbReference type="SAM" id="Phobius"/>
    </source>
</evidence>
<dbReference type="OrthoDB" id="2679959at2"/>
<keyword evidence="1" id="KW-0472">Membrane</keyword>
<dbReference type="EMBL" id="LQWZ01000035">
    <property type="protein sequence ID" value="OAH53932.1"/>
    <property type="molecule type" value="Genomic_DNA"/>
</dbReference>
<evidence type="ECO:0008006" key="4">
    <source>
        <dbReference type="Google" id="ProtNLM"/>
    </source>
</evidence>
<protein>
    <recommendedName>
        <fullName evidence="4">YlaF family protein</fullName>
    </recommendedName>
</protein>
<dbReference type="InterPro" id="IPR035211">
    <property type="entry name" value="DUF5325"/>
</dbReference>
<gene>
    <name evidence="2" type="ORF">AWH48_10190</name>
</gene>
<organism evidence="2 3">
    <name type="scientific">Domibacillus aminovorans</name>
    <dbReference type="NCBI Taxonomy" id="29332"/>
    <lineage>
        <taxon>Bacteria</taxon>
        <taxon>Bacillati</taxon>
        <taxon>Bacillota</taxon>
        <taxon>Bacilli</taxon>
        <taxon>Bacillales</taxon>
        <taxon>Bacillaceae</taxon>
        <taxon>Domibacillus</taxon>
    </lineage>
</organism>
<reference evidence="2 3" key="1">
    <citation type="submission" date="2016-01" db="EMBL/GenBank/DDBJ databases">
        <title>Investigation of taxonomic status of Bacillus aminovorans.</title>
        <authorList>
            <person name="Verma A."/>
            <person name="Pal Y."/>
            <person name="Krishnamurthi S."/>
        </authorList>
    </citation>
    <scope>NUCLEOTIDE SEQUENCE [LARGE SCALE GENOMIC DNA]</scope>
    <source>
        <strain evidence="2 3">DSM 4337</strain>
    </source>
</reference>
<dbReference type="RefSeq" id="WP_063975430.1">
    <property type="nucleotide sequence ID" value="NZ_LQWZ01000035.1"/>
</dbReference>
<feature type="transmembrane region" description="Helical" evidence="1">
    <location>
        <begin position="7"/>
        <end position="26"/>
    </location>
</feature>
<sequence length="61" mass="6616">MSNIQWPFLGFAVLAAACMIGIGVAISEHSWIGAVLSIVILFGVMGFGFSYKAKLRRLDKL</sequence>
<evidence type="ECO:0000313" key="2">
    <source>
        <dbReference type="EMBL" id="OAH53932.1"/>
    </source>
</evidence>
<keyword evidence="1" id="KW-0812">Transmembrane</keyword>
<accession>A0A177KKN0</accession>
<feature type="transmembrane region" description="Helical" evidence="1">
    <location>
        <begin position="32"/>
        <end position="51"/>
    </location>
</feature>
<dbReference type="Pfam" id="PF17259">
    <property type="entry name" value="DUF5325"/>
    <property type="match status" value="1"/>
</dbReference>
<comment type="caution">
    <text evidence="2">The sequence shown here is derived from an EMBL/GenBank/DDBJ whole genome shotgun (WGS) entry which is preliminary data.</text>
</comment>
<evidence type="ECO:0000313" key="3">
    <source>
        <dbReference type="Proteomes" id="UP000077271"/>
    </source>
</evidence>
<proteinExistence type="predicted"/>
<name>A0A177KKN0_9BACI</name>
<dbReference type="AlphaFoldDB" id="A0A177KKN0"/>
<keyword evidence="1" id="KW-1133">Transmembrane helix</keyword>
<dbReference type="Proteomes" id="UP000077271">
    <property type="component" value="Unassembled WGS sequence"/>
</dbReference>